<protein>
    <submittedName>
        <fullName evidence="2">Uncharacterized protein</fullName>
    </submittedName>
</protein>
<keyword evidence="3" id="KW-1185">Reference proteome</keyword>
<feature type="chain" id="PRO_5007157130" evidence="1">
    <location>
        <begin position="23"/>
        <end position="254"/>
    </location>
</feature>
<dbReference type="OrthoDB" id="9770889at2"/>
<dbReference type="AlphaFoldDB" id="A0A117UYZ7"/>
<feature type="signal peptide" evidence="1">
    <location>
        <begin position="1"/>
        <end position="22"/>
    </location>
</feature>
<dbReference type="RefSeq" id="WP_067905947.1">
    <property type="nucleotide sequence ID" value="NZ_KQ954244.1"/>
</dbReference>
<proteinExistence type="predicted"/>
<name>A0A117UYZ7_9SPHN</name>
<evidence type="ECO:0000256" key="1">
    <source>
        <dbReference type="SAM" id="SignalP"/>
    </source>
</evidence>
<evidence type="ECO:0000313" key="2">
    <source>
        <dbReference type="EMBL" id="KUR73431.1"/>
    </source>
</evidence>
<comment type="caution">
    <text evidence="2">The sequence shown here is derived from an EMBL/GenBank/DDBJ whole genome shotgun (WGS) entry which is preliminary data.</text>
</comment>
<organism evidence="2 3">
    <name type="scientific">Novosphingobium fuchskuhlense</name>
    <dbReference type="NCBI Taxonomy" id="1117702"/>
    <lineage>
        <taxon>Bacteria</taxon>
        <taxon>Pseudomonadati</taxon>
        <taxon>Pseudomonadota</taxon>
        <taxon>Alphaproteobacteria</taxon>
        <taxon>Sphingomonadales</taxon>
        <taxon>Sphingomonadaceae</taxon>
        <taxon>Novosphingobium</taxon>
    </lineage>
</organism>
<accession>A0A117UYZ7</accession>
<keyword evidence="1" id="KW-0732">Signal</keyword>
<evidence type="ECO:0000313" key="3">
    <source>
        <dbReference type="Proteomes" id="UP000058012"/>
    </source>
</evidence>
<gene>
    <name evidence="2" type="ORF">AQZ52_00100</name>
</gene>
<reference evidence="2 3" key="1">
    <citation type="submission" date="2015-10" db="EMBL/GenBank/DDBJ databases">
        <title>Draft genome sequence of Novosphingobium fuchskuhlense DSM 25065 isolated from a surface water sample of the southwest basin of Lake Grosse Fuchskuhle.</title>
        <authorList>
            <person name="Ruckert C."/>
            <person name="Winkler A."/>
            <person name="Glaeser J."/>
            <person name="Grossart H.-P."/>
            <person name="Kalinowski J."/>
            <person name="Glaeser S."/>
        </authorList>
    </citation>
    <scope>NUCLEOTIDE SEQUENCE [LARGE SCALE GENOMIC DNA]</scope>
    <source>
        <strain evidence="2 3">FNE08-7</strain>
    </source>
</reference>
<dbReference type="Proteomes" id="UP000058012">
    <property type="component" value="Unassembled WGS sequence"/>
</dbReference>
<dbReference type="EMBL" id="LLZS01000001">
    <property type="protein sequence ID" value="KUR73431.1"/>
    <property type="molecule type" value="Genomic_DNA"/>
</dbReference>
<sequence>MRRATSTLLGVLLASSPLTLRAEPTPLAIRVLSLGGKFIGSGMGGARIVVRDAATQRILAQGVTTGGTGDTKRIMAGGPRNAQVADASAAAFHAVLDLTEPTLVEVEAYGPQAQLQSAVAARSQRWVLPGHGVAAGDGWVLELAGLVVDVIDPPAHLRTAAGDHQITLRANVALLCGCPIEPGGLWDAARFDVTARITRDGGEPMTQQLSYGGKTGVFAASIDAAKPGTYAVTLTAVDRATDAVGIDRTSFIIP</sequence>
<dbReference type="STRING" id="1117702.AQZ52_00100"/>